<name>A0AAX4KL26_9TREE</name>
<dbReference type="RefSeq" id="XP_066085014.1">
    <property type="nucleotide sequence ID" value="XM_066228917.1"/>
</dbReference>
<feature type="region of interest" description="Disordered" evidence="1">
    <location>
        <begin position="834"/>
        <end position="868"/>
    </location>
</feature>
<feature type="compositionally biased region" description="Polar residues" evidence="1">
    <location>
        <begin position="537"/>
        <end position="549"/>
    </location>
</feature>
<feature type="compositionally biased region" description="Low complexity" evidence="1">
    <location>
        <begin position="834"/>
        <end position="861"/>
    </location>
</feature>
<evidence type="ECO:0000313" key="2">
    <source>
        <dbReference type="EMBL" id="WWD07047.1"/>
    </source>
</evidence>
<dbReference type="EMBL" id="CP144089">
    <property type="protein sequence ID" value="WWD07047.1"/>
    <property type="molecule type" value="Genomic_DNA"/>
</dbReference>
<feature type="compositionally biased region" description="Basic and acidic residues" evidence="1">
    <location>
        <begin position="174"/>
        <end position="190"/>
    </location>
</feature>
<gene>
    <name evidence="2" type="ORF">V865_005144</name>
</gene>
<feature type="compositionally biased region" description="Low complexity" evidence="1">
    <location>
        <begin position="408"/>
        <end position="418"/>
    </location>
</feature>
<feature type="compositionally biased region" description="Polar residues" evidence="1">
    <location>
        <begin position="31"/>
        <end position="54"/>
    </location>
</feature>
<feature type="compositionally biased region" description="Polar residues" evidence="1">
    <location>
        <begin position="191"/>
        <end position="202"/>
    </location>
</feature>
<protein>
    <submittedName>
        <fullName evidence="2">Uncharacterized protein</fullName>
    </submittedName>
</protein>
<keyword evidence="3" id="KW-1185">Reference proteome</keyword>
<feature type="compositionally biased region" description="Polar residues" evidence="1">
    <location>
        <begin position="630"/>
        <end position="658"/>
    </location>
</feature>
<feature type="compositionally biased region" description="Polar residues" evidence="1">
    <location>
        <begin position="463"/>
        <end position="472"/>
    </location>
</feature>
<feature type="compositionally biased region" description="Basic and acidic residues" evidence="1">
    <location>
        <begin position="964"/>
        <end position="976"/>
    </location>
</feature>
<feature type="region of interest" description="Disordered" evidence="1">
    <location>
        <begin position="487"/>
        <end position="660"/>
    </location>
</feature>
<feature type="compositionally biased region" description="Polar residues" evidence="1">
    <location>
        <begin position="984"/>
        <end position="998"/>
    </location>
</feature>
<dbReference type="KEGG" id="ker:91103945"/>
<feature type="compositionally biased region" description="Polar residues" evidence="1">
    <location>
        <begin position="244"/>
        <end position="256"/>
    </location>
</feature>
<feature type="compositionally biased region" description="Polar residues" evidence="1">
    <location>
        <begin position="114"/>
        <end position="131"/>
    </location>
</feature>
<organism evidence="2 3">
    <name type="scientific">Kwoniella europaea PYCC6329</name>
    <dbReference type="NCBI Taxonomy" id="1423913"/>
    <lineage>
        <taxon>Eukaryota</taxon>
        <taxon>Fungi</taxon>
        <taxon>Dikarya</taxon>
        <taxon>Basidiomycota</taxon>
        <taxon>Agaricomycotina</taxon>
        <taxon>Tremellomycetes</taxon>
        <taxon>Tremellales</taxon>
        <taxon>Cryptococcaceae</taxon>
        <taxon>Kwoniella</taxon>
    </lineage>
</organism>
<evidence type="ECO:0000313" key="3">
    <source>
        <dbReference type="Proteomes" id="UP001358614"/>
    </source>
</evidence>
<feature type="region of interest" description="Disordered" evidence="1">
    <location>
        <begin position="100"/>
        <end position="368"/>
    </location>
</feature>
<proteinExistence type="predicted"/>
<reference evidence="2 3" key="1">
    <citation type="submission" date="2024-01" db="EMBL/GenBank/DDBJ databases">
        <title>Comparative genomics of Cryptococcus and Kwoniella reveals pathogenesis evolution and contrasting modes of karyotype evolution via chromosome fusion or intercentromeric recombination.</title>
        <authorList>
            <person name="Coelho M.A."/>
            <person name="David-Palma M."/>
            <person name="Shea T."/>
            <person name="Bowers K."/>
            <person name="McGinley-Smith S."/>
            <person name="Mohammad A.W."/>
            <person name="Gnirke A."/>
            <person name="Yurkov A.M."/>
            <person name="Nowrousian M."/>
            <person name="Sun S."/>
            <person name="Cuomo C.A."/>
            <person name="Heitman J."/>
        </authorList>
    </citation>
    <scope>NUCLEOTIDE SEQUENCE [LARGE SCALE GENOMIC DNA]</scope>
    <source>
        <strain evidence="2 3">PYCC6329</strain>
    </source>
</reference>
<feature type="compositionally biased region" description="Pro residues" evidence="1">
    <location>
        <begin position="1"/>
        <end position="17"/>
    </location>
</feature>
<feature type="compositionally biased region" description="Polar residues" evidence="1">
    <location>
        <begin position="344"/>
        <end position="362"/>
    </location>
</feature>
<feature type="region of interest" description="Disordered" evidence="1">
    <location>
        <begin position="395"/>
        <end position="472"/>
    </location>
</feature>
<feature type="compositionally biased region" description="Polar residues" evidence="1">
    <location>
        <begin position="427"/>
        <end position="455"/>
    </location>
</feature>
<feature type="region of interest" description="Disordered" evidence="1">
    <location>
        <begin position="1"/>
        <end position="54"/>
    </location>
</feature>
<feature type="compositionally biased region" description="Basic and acidic residues" evidence="1">
    <location>
        <begin position="551"/>
        <end position="561"/>
    </location>
</feature>
<sequence>MTTHSPPLPLTCLPPPLSDSDSWRRPASIVSDFSRSSTLTRNNPPPSSYNRRSQSLEILKTVSVLAPAHEGYHHIPLKKTNKSVHEAVAITAMTNMATGLQSQPKKPGFFRRMSMSTSQNKPTVQPSTNDSGVRVGPKGYGRSVSGPGPSYRQDIVAGPSYESLPAGAAPSVLGRRDDLNSNMDQRRRTPADQTPNSQSQARPNKPNPTPIASAFTSPLAADSQSPPAATPRSRYPIHPALASPPTSTPRRMSATSPYDPINPPVVSAASQGGQRHDDVASTSKQLPSNHSVNLHGESTEQLHSQSTRHHRQGHSSSPHTPHHVQADHVTAIPSSKPQLPVHGSETTLMAPNATHQNGTTRSTPKRHDTARFSRFDDADIPNSDNLPAGAQASVYAHDKQSEMKPMVSARRSASSSRRTPMPKVEKNSGSSARQGNSSKQDNTAITLESPTTMDKTISPLPPNSNTKAQEQLSEAGAYAKAIAATISNHRSAETPREITVNPSVTATPPKSRATRPLPTPPIPNSRNSPKANVVVIASSSKLQQTSPKQSPKRETSTEKGQRHLATPSSSTLVNKDKRSSVRPLNFDFPRSPTLPPLIDPRTTPNKSSDPISQWSRDTPSPVSPDGQAPLATSQLPPRLSSAQSKRAVSSPLTSSTNEVRNDFGVPHIASPTIPPSPQIQARPRTTARERPRATLTFLLLHAPIQAALLSHVSINSFLSLTGASDLIRKRFTGEAIGRWVMKEWGVQVDREKGRSWPNLTVWEGFLESLLHDPITYSTYPSQWYNLLQHLCLSHTLIVLHLRQLPLTAFPNPPPLPFEDDYVNPAPNMPNLPFSSSFNSFGSQRPRSRLGSAAGSDAGSLAPATKMPRQERLVEIVMPEPLAAQGPQDDEPTSFPITQKVRRRGSIGSIASAASFSFGRRRSASISAEPRADISPNAPAAPMPSGKAALPPVSYPSAKRYGFKRHGEPSRSRKSSESSRPGSIFSVQSTPSFSANQRVSSVYSGRPSFAVDRNAPPVPGFPAGLSMPPPIGGGGTRSSFASSDGGRSGRRSENGGNSPISGVFLSRRDFGTPPPNRPEPCFDRPIPFTVGRAPILRVFVPLSDRIQRWPSAEGAAAATKELEKCGALRRMKLGDIVVNTAIRQPKTTEHVLVYVPFVRHLLVPLDYTFSPNGNLPSYVNGFDIAPSYYYPFLPTPQVIFLNLAPFAERAMKSIRLAYDRRDVTVASGARLSAKRYLHVAGFEVHQADPVAPEWHGMVSLEAEGTAEGKQDIEARLVGLNGSRPDMGPWELVREKSMMGTIWLRLIK</sequence>
<feature type="region of interest" description="Disordered" evidence="1">
    <location>
        <begin position="881"/>
        <end position="902"/>
    </location>
</feature>
<accession>A0AAX4KL26</accession>
<dbReference type="GeneID" id="91103945"/>
<feature type="region of interest" description="Disordered" evidence="1">
    <location>
        <begin position="926"/>
        <end position="998"/>
    </location>
</feature>
<evidence type="ECO:0000256" key="1">
    <source>
        <dbReference type="SAM" id="MobiDB-lite"/>
    </source>
</evidence>
<feature type="region of interest" description="Disordered" evidence="1">
    <location>
        <begin position="1019"/>
        <end position="1082"/>
    </location>
</feature>
<dbReference type="Proteomes" id="UP001358614">
    <property type="component" value="Chromosome 1"/>
</dbReference>
<feature type="compositionally biased region" description="Polar residues" evidence="1">
    <location>
        <begin position="280"/>
        <end position="292"/>
    </location>
</feature>
<feature type="compositionally biased region" description="Polar residues" evidence="1">
    <location>
        <begin position="602"/>
        <end position="620"/>
    </location>
</feature>